<dbReference type="EC" id="2.7.11.1" evidence="1"/>
<dbReference type="PROSITE" id="PS00107">
    <property type="entry name" value="PROTEIN_KINASE_ATP"/>
    <property type="match status" value="1"/>
</dbReference>
<organism evidence="11 12">
    <name type="scientific">Nocardiopsis suaedae</name>
    <dbReference type="NCBI Taxonomy" id="3018444"/>
    <lineage>
        <taxon>Bacteria</taxon>
        <taxon>Bacillati</taxon>
        <taxon>Actinomycetota</taxon>
        <taxon>Actinomycetes</taxon>
        <taxon>Streptosporangiales</taxon>
        <taxon>Nocardiopsidaceae</taxon>
        <taxon>Nocardiopsis</taxon>
    </lineage>
</organism>
<feature type="compositionally biased region" description="Acidic residues" evidence="8">
    <location>
        <begin position="369"/>
        <end position="379"/>
    </location>
</feature>
<dbReference type="Gene3D" id="1.10.510.10">
    <property type="entry name" value="Transferase(Phosphotransferase) domain 1"/>
    <property type="match status" value="1"/>
</dbReference>
<keyword evidence="5 11" id="KW-0418">Kinase</keyword>
<evidence type="ECO:0000313" key="11">
    <source>
        <dbReference type="EMBL" id="MDA2803492.1"/>
    </source>
</evidence>
<evidence type="ECO:0000256" key="8">
    <source>
        <dbReference type="SAM" id="MobiDB-lite"/>
    </source>
</evidence>
<dbReference type="InterPro" id="IPR011009">
    <property type="entry name" value="Kinase-like_dom_sf"/>
</dbReference>
<evidence type="ECO:0000256" key="5">
    <source>
        <dbReference type="ARBA" id="ARBA00022777"/>
    </source>
</evidence>
<feature type="region of interest" description="Disordered" evidence="8">
    <location>
        <begin position="274"/>
        <end position="316"/>
    </location>
</feature>
<dbReference type="RefSeq" id="WP_270675981.1">
    <property type="nucleotide sequence ID" value="NZ_JAQFWP010000003.1"/>
</dbReference>
<gene>
    <name evidence="11" type="ORF">O4U47_03135</name>
</gene>
<dbReference type="CDD" id="cd14014">
    <property type="entry name" value="STKc_PknB_like"/>
    <property type="match status" value="1"/>
</dbReference>
<protein>
    <recommendedName>
        <fullName evidence="1">non-specific serine/threonine protein kinase</fullName>
        <ecNumber evidence="1">2.7.11.1</ecNumber>
    </recommendedName>
</protein>
<feature type="binding site" evidence="7">
    <location>
        <position position="45"/>
    </location>
    <ligand>
        <name>ATP</name>
        <dbReference type="ChEBI" id="CHEBI:30616"/>
    </ligand>
</feature>
<dbReference type="SUPFAM" id="SSF56112">
    <property type="entry name" value="Protein kinase-like (PK-like)"/>
    <property type="match status" value="1"/>
</dbReference>
<feature type="transmembrane region" description="Helical" evidence="9">
    <location>
        <begin position="323"/>
        <end position="344"/>
    </location>
</feature>
<dbReference type="PROSITE" id="PS50011">
    <property type="entry name" value="PROTEIN_KINASE_DOM"/>
    <property type="match status" value="1"/>
</dbReference>
<evidence type="ECO:0000256" key="6">
    <source>
        <dbReference type="ARBA" id="ARBA00022840"/>
    </source>
</evidence>
<dbReference type="InterPro" id="IPR017441">
    <property type="entry name" value="Protein_kinase_ATP_BS"/>
</dbReference>
<dbReference type="InterPro" id="IPR000719">
    <property type="entry name" value="Prot_kinase_dom"/>
</dbReference>
<keyword evidence="9" id="KW-0472">Membrane</keyword>
<keyword evidence="3" id="KW-0808">Transferase</keyword>
<evidence type="ECO:0000256" key="1">
    <source>
        <dbReference type="ARBA" id="ARBA00012513"/>
    </source>
</evidence>
<comment type="caution">
    <text evidence="11">The sequence shown here is derived from an EMBL/GenBank/DDBJ whole genome shotgun (WGS) entry which is preliminary data.</text>
</comment>
<feature type="compositionally biased region" description="Low complexity" evidence="8">
    <location>
        <begin position="284"/>
        <end position="297"/>
    </location>
</feature>
<dbReference type="Pfam" id="PF00069">
    <property type="entry name" value="Pkinase"/>
    <property type="match status" value="1"/>
</dbReference>
<dbReference type="PANTHER" id="PTHR43289:SF6">
    <property type="entry name" value="SERINE_THREONINE-PROTEIN KINASE NEKL-3"/>
    <property type="match status" value="1"/>
</dbReference>
<evidence type="ECO:0000256" key="9">
    <source>
        <dbReference type="SAM" id="Phobius"/>
    </source>
</evidence>
<evidence type="ECO:0000256" key="4">
    <source>
        <dbReference type="ARBA" id="ARBA00022741"/>
    </source>
</evidence>
<evidence type="ECO:0000256" key="2">
    <source>
        <dbReference type="ARBA" id="ARBA00022527"/>
    </source>
</evidence>
<evidence type="ECO:0000256" key="3">
    <source>
        <dbReference type="ARBA" id="ARBA00022679"/>
    </source>
</evidence>
<keyword evidence="6 7" id="KW-0067">ATP-binding</keyword>
<accession>A0ABT4TFM0</accession>
<evidence type="ECO:0000259" key="10">
    <source>
        <dbReference type="PROSITE" id="PS50011"/>
    </source>
</evidence>
<dbReference type="Gene3D" id="3.30.200.20">
    <property type="entry name" value="Phosphorylase Kinase, domain 1"/>
    <property type="match status" value="1"/>
</dbReference>
<dbReference type="PROSITE" id="PS00108">
    <property type="entry name" value="PROTEIN_KINASE_ST"/>
    <property type="match status" value="1"/>
</dbReference>
<proteinExistence type="predicted"/>
<feature type="domain" description="Protein kinase" evidence="10">
    <location>
        <begin position="16"/>
        <end position="270"/>
    </location>
</feature>
<evidence type="ECO:0000256" key="7">
    <source>
        <dbReference type="PROSITE-ProRule" id="PRU10141"/>
    </source>
</evidence>
<keyword evidence="9" id="KW-0812">Transmembrane</keyword>
<dbReference type="Proteomes" id="UP001165685">
    <property type="component" value="Unassembled WGS sequence"/>
</dbReference>
<feature type="region of interest" description="Disordered" evidence="8">
    <location>
        <begin position="352"/>
        <end position="399"/>
    </location>
</feature>
<name>A0ABT4TFM0_9ACTN</name>
<dbReference type="InterPro" id="IPR008271">
    <property type="entry name" value="Ser/Thr_kinase_AS"/>
</dbReference>
<dbReference type="SMART" id="SM00220">
    <property type="entry name" value="S_TKc"/>
    <property type="match status" value="1"/>
</dbReference>
<keyword evidence="2" id="KW-0723">Serine/threonine-protein kinase</keyword>
<dbReference type="GO" id="GO:0016301">
    <property type="term" value="F:kinase activity"/>
    <property type="evidence" value="ECO:0007669"/>
    <property type="project" value="UniProtKB-KW"/>
</dbReference>
<feature type="compositionally biased region" description="Low complexity" evidence="8">
    <location>
        <begin position="354"/>
        <end position="368"/>
    </location>
</feature>
<feature type="compositionally biased region" description="Low complexity" evidence="8">
    <location>
        <begin position="380"/>
        <end position="394"/>
    </location>
</feature>
<reference evidence="11" key="1">
    <citation type="submission" date="2023-01" db="EMBL/GenBank/DDBJ databases">
        <title>Draft genome sequence of Nocardiopsis sp. LSu2-4 isolated from halophytes.</title>
        <authorList>
            <person name="Duangmal K."/>
            <person name="Chantavorakit T."/>
        </authorList>
    </citation>
    <scope>NUCLEOTIDE SEQUENCE</scope>
    <source>
        <strain evidence="11">LSu2-4</strain>
    </source>
</reference>
<dbReference type="EMBL" id="JAQFWP010000003">
    <property type="protein sequence ID" value="MDA2803492.1"/>
    <property type="molecule type" value="Genomic_DNA"/>
</dbReference>
<evidence type="ECO:0000313" key="12">
    <source>
        <dbReference type="Proteomes" id="UP001165685"/>
    </source>
</evidence>
<keyword evidence="4 7" id="KW-0547">Nucleotide-binding</keyword>
<keyword evidence="9" id="KW-1133">Transmembrane helix</keyword>
<sequence length="536" mass="56318">MSTEQTAPGHLLAGRYRLTELIGAGGMGRVWRGTDELLDRPVAVKELTIPPHLPDTEVEVLRTRMLREARSAARLGHPSIITVFDVVDSDERPWIVMELVRGRSLGTVIKEDGVLDPGRAAAIGVQTATALSIAHDRGIVHRDIKPGNVLIAPGDRAVLTDFGIARLEGTSGLTRTGLLVGSPGYLSPEQAQGGPATPASDIWSLGVTLYQAVEGRVPFAREAAVGTLTAIVTEEVPPPQNAGVLAPVLTALLDKDPERRPDIAGVHRMLAEAAEKAKKKGRKAQAAAPAASAATTPASPPPYLPPGAGDGPSTGGDGRGRRLLLLGSAAAVVAAAAVGLAFWLGNGGLDGADPASQTPPQAAATPSEDASDGGSDGDAEPSSSPSPSDSPSPGTEMATYEDETGFSVDLPEGWELRERQGTSVFFDIPGGGYLQIDQTDDPGDDAKADWEQQEGAISGNFSGYEKQSIEVLEEPFVDRYVSAADWEFTFDGRHAVNRAFHTEEKGYALFLVSPPETWEENRELLDPITASFEPAA</sequence>
<keyword evidence="12" id="KW-1185">Reference proteome</keyword>
<dbReference type="PANTHER" id="PTHR43289">
    <property type="entry name" value="MITOGEN-ACTIVATED PROTEIN KINASE KINASE KINASE 20-RELATED"/>
    <property type="match status" value="1"/>
</dbReference>